<sequence length="371" mass="41778">MRCWQRRSPNLMSTAIRRLISLSPAVLKDGGSGPERGTGASFSKVTYAQAAPLVGLHPGKQLRDIGTFEIHRSRIPTHLFRSIVIDIDIMLMQYGAPPQHKTEEARSRFISPVFNHLVKQFAFMLRNKPETMIDGRIGTHGRIEYLYEAFDLVAVLCIEIKLRVGNDDERLKIIAQVIAECDGCNLENSAQGFSLPIHCIFTDGLSYEFFKFERNPNPSFIRGCFPGDPYHLRHGLKVPDYSSMPTALPFILQLRCACETIFDIMLSAYIAGLKAYYQSEAYYVQSEAKARELGLKRPSSDGWDRALQSADRALAGFREAEVQRKDDDLDSADATVEQALLALQESTGAVPNFYESDLIMKDWDDVEVRKA</sequence>
<protein>
    <submittedName>
        <fullName evidence="1">Uncharacterized protein</fullName>
    </submittedName>
</protein>
<dbReference type="AlphaFoldDB" id="A0A0C2WJK5"/>
<accession>A0A0C2WJK5</accession>
<dbReference type="InParanoid" id="A0A0C2WJK5"/>
<reference evidence="1 2" key="1">
    <citation type="submission" date="2014-04" db="EMBL/GenBank/DDBJ databases">
        <title>Evolutionary Origins and Diversification of the Mycorrhizal Mutualists.</title>
        <authorList>
            <consortium name="DOE Joint Genome Institute"/>
            <consortium name="Mycorrhizal Genomics Consortium"/>
            <person name="Kohler A."/>
            <person name="Kuo A."/>
            <person name="Nagy L.G."/>
            <person name="Floudas D."/>
            <person name="Copeland A."/>
            <person name="Barry K.W."/>
            <person name="Cichocki N."/>
            <person name="Veneault-Fourrey C."/>
            <person name="LaButti K."/>
            <person name="Lindquist E.A."/>
            <person name="Lipzen A."/>
            <person name="Lundell T."/>
            <person name="Morin E."/>
            <person name="Murat C."/>
            <person name="Riley R."/>
            <person name="Ohm R."/>
            <person name="Sun H."/>
            <person name="Tunlid A."/>
            <person name="Henrissat B."/>
            <person name="Grigoriev I.V."/>
            <person name="Hibbett D.S."/>
            <person name="Martin F."/>
        </authorList>
    </citation>
    <scope>NUCLEOTIDE SEQUENCE [LARGE SCALE GENOMIC DNA]</scope>
    <source>
        <strain evidence="1 2">Koide BX008</strain>
    </source>
</reference>
<evidence type="ECO:0000313" key="1">
    <source>
        <dbReference type="EMBL" id="KIL56851.1"/>
    </source>
</evidence>
<dbReference type="Proteomes" id="UP000054549">
    <property type="component" value="Unassembled WGS sequence"/>
</dbReference>
<dbReference type="EMBL" id="KN818396">
    <property type="protein sequence ID" value="KIL56851.1"/>
    <property type="molecule type" value="Genomic_DNA"/>
</dbReference>
<proteinExistence type="predicted"/>
<evidence type="ECO:0000313" key="2">
    <source>
        <dbReference type="Proteomes" id="UP000054549"/>
    </source>
</evidence>
<gene>
    <name evidence="1" type="ORF">M378DRAFT_172333</name>
</gene>
<keyword evidence="2" id="KW-1185">Reference proteome</keyword>
<dbReference type="HOGENOM" id="CLU_047141_0_0_1"/>
<dbReference type="OrthoDB" id="3264482at2759"/>
<organism evidence="1 2">
    <name type="scientific">Amanita muscaria (strain Koide BX008)</name>
    <dbReference type="NCBI Taxonomy" id="946122"/>
    <lineage>
        <taxon>Eukaryota</taxon>
        <taxon>Fungi</taxon>
        <taxon>Dikarya</taxon>
        <taxon>Basidiomycota</taxon>
        <taxon>Agaricomycotina</taxon>
        <taxon>Agaricomycetes</taxon>
        <taxon>Agaricomycetidae</taxon>
        <taxon>Agaricales</taxon>
        <taxon>Pluteineae</taxon>
        <taxon>Amanitaceae</taxon>
        <taxon>Amanita</taxon>
    </lineage>
</organism>
<name>A0A0C2WJK5_AMAMK</name>